<dbReference type="PANTHER" id="PTHR43640">
    <property type="entry name" value="OS07G0260300 PROTEIN"/>
    <property type="match status" value="1"/>
</dbReference>
<reference evidence="2 3" key="1">
    <citation type="journal article" date="2011" name="ISME J.">
        <title>Community ecology of hot spring cyanobacterial mats: predominant populations and their functional potential.</title>
        <authorList>
            <person name="Klatt C.G."/>
            <person name="Wood J.M."/>
            <person name="Rusch D.B."/>
            <person name="Bateson M.M."/>
            <person name="Hamamura N."/>
            <person name="Heidelberg J.F."/>
            <person name="Grossman A.R."/>
            <person name="Bhaya D."/>
            <person name="Cohan F.M."/>
            <person name="Kuhl M."/>
            <person name="Bryant D.A."/>
            <person name="Ward D.M."/>
        </authorList>
    </citation>
    <scope>NUCLEOTIDE SEQUENCE [LARGE SCALE GENOMIC DNA]</scope>
    <source>
        <strain evidence="2">OS</strain>
    </source>
</reference>
<sequence length="201" mass="22394">MPHLQVSQIKALQIQMLAAMLWTNVLLAQPAGLRPGSLAPDFRLKSVTGETYSLYAQKGKKGFIVVFISTQCPVSNAYNARFIKLAELAKENMMEFIAINSNVTEPFEEVQLHAREKGFTFPVLKDENNRACNAFGASVTPEAFLLDANFKLIYRGRIDDNQREERVVSKDLEEAIAAYLAGRPPLMPVTTARGCTIKRAE</sequence>
<dbReference type="AlphaFoldDB" id="A0A395LYB8"/>
<dbReference type="GO" id="GO:0016491">
    <property type="term" value="F:oxidoreductase activity"/>
    <property type="evidence" value="ECO:0007669"/>
    <property type="project" value="InterPro"/>
</dbReference>
<organism evidence="2 3">
    <name type="scientific">Candidatus Thermochlorobacter aerophilus</name>
    <dbReference type="NCBI Taxonomy" id="1868324"/>
    <lineage>
        <taxon>Bacteria</taxon>
        <taxon>Pseudomonadati</taxon>
        <taxon>Chlorobiota</taxon>
        <taxon>Chlorobiia</taxon>
        <taxon>Chlorobiales</taxon>
        <taxon>Candidatus Thermochlorobacteriaceae</taxon>
        <taxon>Candidatus Thermochlorobacter</taxon>
    </lineage>
</organism>
<proteinExistence type="predicted"/>
<name>A0A395LYB8_9BACT</name>
<dbReference type="PROSITE" id="PS51352">
    <property type="entry name" value="THIOREDOXIN_2"/>
    <property type="match status" value="1"/>
</dbReference>
<evidence type="ECO:0000313" key="2">
    <source>
        <dbReference type="EMBL" id="RFM23526.1"/>
    </source>
</evidence>
<dbReference type="EMBL" id="PHFL01000063">
    <property type="protein sequence ID" value="RFM23526.1"/>
    <property type="molecule type" value="Genomic_DNA"/>
</dbReference>
<dbReference type="CDD" id="cd02969">
    <property type="entry name" value="PRX_like1"/>
    <property type="match status" value="1"/>
</dbReference>
<dbReference type="PANTHER" id="PTHR43640:SF1">
    <property type="entry name" value="THIOREDOXIN-DEPENDENT PEROXIREDOXIN"/>
    <property type="match status" value="1"/>
</dbReference>
<gene>
    <name evidence="2" type="ORF">D0433_10515</name>
</gene>
<dbReference type="Proteomes" id="UP000266389">
    <property type="component" value="Unassembled WGS sequence"/>
</dbReference>
<dbReference type="InterPro" id="IPR013766">
    <property type="entry name" value="Thioredoxin_domain"/>
</dbReference>
<comment type="caution">
    <text evidence="2">The sequence shown here is derived from an EMBL/GenBank/DDBJ whole genome shotgun (WGS) entry which is preliminary data.</text>
</comment>
<dbReference type="InterPro" id="IPR047262">
    <property type="entry name" value="PRX-like1"/>
</dbReference>
<accession>A0A395LYB8</accession>
<evidence type="ECO:0000313" key="3">
    <source>
        <dbReference type="Proteomes" id="UP000266389"/>
    </source>
</evidence>
<feature type="domain" description="Thioredoxin" evidence="1">
    <location>
        <begin position="33"/>
        <end position="181"/>
    </location>
</feature>
<dbReference type="SUPFAM" id="SSF52833">
    <property type="entry name" value="Thioredoxin-like"/>
    <property type="match status" value="1"/>
</dbReference>
<dbReference type="Pfam" id="PF08534">
    <property type="entry name" value="Redoxin"/>
    <property type="match status" value="1"/>
</dbReference>
<dbReference type="InterPro" id="IPR036249">
    <property type="entry name" value="Thioredoxin-like_sf"/>
</dbReference>
<dbReference type="Gene3D" id="3.40.30.10">
    <property type="entry name" value="Glutaredoxin"/>
    <property type="match status" value="1"/>
</dbReference>
<protein>
    <submittedName>
        <fullName evidence="2">Thioredoxin family protein</fullName>
    </submittedName>
</protein>
<evidence type="ECO:0000259" key="1">
    <source>
        <dbReference type="PROSITE" id="PS51352"/>
    </source>
</evidence>
<dbReference type="InterPro" id="IPR013740">
    <property type="entry name" value="Redoxin"/>
</dbReference>